<dbReference type="SUPFAM" id="SSF53474">
    <property type="entry name" value="alpha/beta-Hydrolases"/>
    <property type="match status" value="1"/>
</dbReference>
<evidence type="ECO:0000313" key="3">
    <source>
        <dbReference type="EMBL" id="MFC5465039.1"/>
    </source>
</evidence>
<dbReference type="RefSeq" id="WP_382350993.1">
    <property type="nucleotide sequence ID" value="NZ_JBHSMC010000013.1"/>
</dbReference>
<evidence type="ECO:0000256" key="1">
    <source>
        <dbReference type="ARBA" id="ARBA00022801"/>
    </source>
</evidence>
<dbReference type="EMBL" id="JBHSMC010000013">
    <property type="protein sequence ID" value="MFC5465039.1"/>
    <property type="molecule type" value="Genomic_DNA"/>
</dbReference>
<accession>A0ABW0LGV3</accession>
<sequence>MIIICDGASIFLFHFEEDFKMNNYTKNVVKIKHHDREIYGVSYMPENRGKFPIVIFSHGYNGTHADFAMNSEYLAEKGIGAFCFDFCGGSIHSNSDLKTTEMSIFTEKEDLSAVIDNLKEWQNVDEDNIFLFGGSQGGLVTALTAEDYKEDIKGILLLFPALGIPDNWTNRFPAKESIPDTVEFWGVSLGRVFFESIHGYHVFEHIGKFDKEVLIFHGDQDDIVALEYGEKALNCYANAKLEVFAGEGHGFSAAGNKRVAEMTYEFVMQNI</sequence>
<dbReference type="InterPro" id="IPR050261">
    <property type="entry name" value="FrsA_esterase"/>
</dbReference>
<dbReference type="GO" id="GO:0016787">
    <property type="term" value="F:hydrolase activity"/>
    <property type="evidence" value="ECO:0007669"/>
    <property type="project" value="UniProtKB-KW"/>
</dbReference>
<dbReference type="PANTHER" id="PTHR22946:SF9">
    <property type="entry name" value="POLYKETIDE TRANSFERASE AF380"/>
    <property type="match status" value="1"/>
</dbReference>
<dbReference type="InterPro" id="IPR029058">
    <property type="entry name" value="AB_hydrolase_fold"/>
</dbReference>
<name>A0ABW0LGV3_9BACI</name>
<reference evidence="4" key="1">
    <citation type="journal article" date="2019" name="Int. J. Syst. Evol. Microbiol.">
        <title>The Global Catalogue of Microorganisms (GCM) 10K type strain sequencing project: providing services to taxonomists for standard genome sequencing and annotation.</title>
        <authorList>
            <consortium name="The Broad Institute Genomics Platform"/>
            <consortium name="The Broad Institute Genome Sequencing Center for Infectious Disease"/>
            <person name="Wu L."/>
            <person name="Ma J."/>
        </authorList>
    </citation>
    <scope>NUCLEOTIDE SEQUENCE [LARGE SCALE GENOMIC DNA]</scope>
    <source>
        <strain evidence="4">CGMCC 1.12237</strain>
    </source>
</reference>
<evidence type="ECO:0000259" key="2">
    <source>
        <dbReference type="Pfam" id="PF12146"/>
    </source>
</evidence>
<dbReference type="Proteomes" id="UP001596147">
    <property type="component" value="Unassembled WGS sequence"/>
</dbReference>
<keyword evidence="4" id="KW-1185">Reference proteome</keyword>
<proteinExistence type="predicted"/>
<dbReference type="Pfam" id="PF12146">
    <property type="entry name" value="Hydrolase_4"/>
    <property type="match status" value="1"/>
</dbReference>
<dbReference type="InterPro" id="IPR022742">
    <property type="entry name" value="Hydrolase_4"/>
</dbReference>
<protein>
    <submittedName>
        <fullName evidence="3">Alpha/beta hydrolase family protein</fullName>
        <ecNumber evidence="3">3.4.-.-</ecNumber>
    </submittedName>
</protein>
<dbReference type="Gene3D" id="3.40.50.1820">
    <property type="entry name" value="alpha/beta hydrolase"/>
    <property type="match status" value="1"/>
</dbReference>
<feature type="domain" description="Serine aminopeptidase S33" evidence="2">
    <location>
        <begin position="53"/>
        <end position="171"/>
    </location>
</feature>
<comment type="caution">
    <text evidence="3">The sequence shown here is derived from an EMBL/GenBank/DDBJ whole genome shotgun (WGS) entry which is preliminary data.</text>
</comment>
<dbReference type="PANTHER" id="PTHR22946">
    <property type="entry name" value="DIENELACTONE HYDROLASE DOMAIN-CONTAINING PROTEIN-RELATED"/>
    <property type="match status" value="1"/>
</dbReference>
<dbReference type="EC" id="3.4.-.-" evidence="3"/>
<gene>
    <name evidence="3" type="ORF">ACFPM4_09760</name>
</gene>
<organism evidence="3 4">
    <name type="scientific">Lederbergia graminis</name>
    <dbReference type="NCBI Taxonomy" id="735518"/>
    <lineage>
        <taxon>Bacteria</taxon>
        <taxon>Bacillati</taxon>
        <taxon>Bacillota</taxon>
        <taxon>Bacilli</taxon>
        <taxon>Bacillales</taxon>
        <taxon>Bacillaceae</taxon>
        <taxon>Lederbergia</taxon>
    </lineage>
</organism>
<keyword evidence="1 3" id="KW-0378">Hydrolase</keyword>
<evidence type="ECO:0000313" key="4">
    <source>
        <dbReference type="Proteomes" id="UP001596147"/>
    </source>
</evidence>